<proteinExistence type="predicted"/>
<feature type="region of interest" description="Disordered" evidence="1">
    <location>
        <begin position="1"/>
        <end position="40"/>
    </location>
</feature>
<dbReference type="EMBL" id="BAAAID010000014">
    <property type="protein sequence ID" value="GAA0927241.1"/>
    <property type="molecule type" value="Genomic_DNA"/>
</dbReference>
<evidence type="ECO:0000313" key="2">
    <source>
        <dbReference type="EMBL" id="GAA0927241.1"/>
    </source>
</evidence>
<organism evidence="2 3">
    <name type="scientific">Streptomyces rhizosphaericus</name>
    <dbReference type="NCBI Taxonomy" id="114699"/>
    <lineage>
        <taxon>Bacteria</taxon>
        <taxon>Bacillati</taxon>
        <taxon>Actinomycetota</taxon>
        <taxon>Actinomycetes</taxon>
        <taxon>Kitasatosporales</taxon>
        <taxon>Streptomycetaceae</taxon>
        <taxon>Streptomyces</taxon>
        <taxon>Streptomyces violaceusniger group</taxon>
    </lineage>
</organism>
<reference evidence="3" key="1">
    <citation type="journal article" date="2019" name="Int. J. Syst. Evol. Microbiol.">
        <title>The Global Catalogue of Microorganisms (GCM) 10K type strain sequencing project: providing services to taxonomists for standard genome sequencing and annotation.</title>
        <authorList>
            <consortium name="The Broad Institute Genomics Platform"/>
            <consortium name="The Broad Institute Genome Sequencing Center for Infectious Disease"/>
            <person name="Wu L."/>
            <person name="Ma J."/>
        </authorList>
    </citation>
    <scope>NUCLEOTIDE SEQUENCE [LARGE SCALE GENOMIC DNA]</scope>
    <source>
        <strain evidence="3">JCM 11444</strain>
    </source>
</reference>
<evidence type="ECO:0000313" key="3">
    <source>
        <dbReference type="Proteomes" id="UP001500418"/>
    </source>
</evidence>
<dbReference type="Proteomes" id="UP001500418">
    <property type="component" value="Unassembled WGS sequence"/>
</dbReference>
<comment type="caution">
    <text evidence="2">The sequence shown here is derived from an EMBL/GenBank/DDBJ whole genome shotgun (WGS) entry which is preliminary data.</text>
</comment>
<accession>A0ABP3ZUT3</accession>
<gene>
    <name evidence="2" type="ORF">GCM10009575_027410</name>
</gene>
<feature type="compositionally biased region" description="Basic and acidic residues" evidence="1">
    <location>
        <begin position="1"/>
        <end position="21"/>
    </location>
</feature>
<protein>
    <submittedName>
        <fullName evidence="2">Uncharacterized protein</fullName>
    </submittedName>
</protein>
<evidence type="ECO:0000256" key="1">
    <source>
        <dbReference type="SAM" id="MobiDB-lite"/>
    </source>
</evidence>
<name>A0ABP3ZUT3_9ACTN</name>
<sequence>MGMAETDQHHRNERTREHGSRPEGAADGAPLTTCMVTGEGRSDPLRMEFKVELASGQLGEEIAKVQTAVLRDVLLHLSARRAEM</sequence>
<keyword evidence="3" id="KW-1185">Reference proteome</keyword>